<evidence type="ECO:0008006" key="3">
    <source>
        <dbReference type="Google" id="ProtNLM"/>
    </source>
</evidence>
<dbReference type="AlphaFoldDB" id="A0AAV3PR78"/>
<dbReference type="EMBL" id="BAABME010002179">
    <property type="protein sequence ID" value="GAA0153437.1"/>
    <property type="molecule type" value="Genomic_DNA"/>
</dbReference>
<dbReference type="Proteomes" id="UP001454036">
    <property type="component" value="Unassembled WGS sequence"/>
</dbReference>
<proteinExistence type="predicted"/>
<keyword evidence="2" id="KW-1185">Reference proteome</keyword>
<sequence>MDASIIRSLLKCKLSYSDLRPIQFEEEDLAKGIIERELSVYAKVLSFKESFVSIQGMKLALSKGWNCQDIRISRVTGPILNIFFPSSFEKKRIMETRPWGLKLEFFTWEVANKLGEAFPRCEDVELRREKGGSEFFRIKRGVNVLQPLRRLVQFQVEEKIKVPVKKSWIIFNINKEPQDCLPPIILEGDNKSQLLYNFSGVNGEQSSPSVSPGFSKRINEEARNVELNQKEELSDVNASMDGERELQVSIMTPIQQALTPISKSNKDIILGDNFKARLDRALASKDWEDCYPDAHVHHLSTNTSDYLPLHLILGIKSQIFSEVTRRFCFEQDWCLYDESKLVVQEAWDKVEEDDPGARVMDGICSSRLGLQNWKRHRLGHVQNSINSKQQ</sequence>
<accession>A0AAV3PR78</accession>
<reference evidence="1 2" key="1">
    <citation type="submission" date="2024-01" db="EMBL/GenBank/DDBJ databases">
        <title>The complete chloroplast genome sequence of Lithospermum erythrorhizon: insights into the phylogenetic relationship among Boraginaceae species and the maternal lineages of purple gromwells.</title>
        <authorList>
            <person name="Okada T."/>
            <person name="Watanabe K."/>
        </authorList>
    </citation>
    <scope>NUCLEOTIDE SEQUENCE [LARGE SCALE GENOMIC DNA]</scope>
</reference>
<dbReference type="PANTHER" id="PTHR33710">
    <property type="entry name" value="BNAC02G09200D PROTEIN"/>
    <property type="match status" value="1"/>
</dbReference>
<organism evidence="1 2">
    <name type="scientific">Lithospermum erythrorhizon</name>
    <name type="common">Purple gromwell</name>
    <name type="synonym">Lithospermum officinale var. erythrorhizon</name>
    <dbReference type="NCBI Taxonomy" id="34254"/>
    <lineage>
        <taxon>Eukaryota</taxon>
        <taxon>Viridiplantae</taxon>
        <taxon>Streptophyta</taxon>
        <taxon>Embryophyta</taxon>
        <taxon>Tracheophyta</taxon>
        <taxon>Spermatophyta</taxon>
        <taxon>Magnoliopsida</taxon>
        <taxon>eudicotyledons</taxon>
        <taxon>Gunneridae</taxon>
        <taxon>Pentapetalae</taxon>
        <taxon>asterids</taxon>
        <taxon>lamiids</taxon>
        <taxon>Boraginales</taxon>
        <taxon>Boraginaceae</taxon>
        <taxon>Boraginoideae</taxon>
        <taxon>Lithospermeae</taxon>
        <taxon>Lithospermum</taxon>
    </lineage>
</organism>
<evidence type="ECO:0000313" key="1">
    <source>
        <dbReference type="EMBL" id="GAA0153437.1"/>
    </source>
</evidence>
<gene>
    <name evidence="1" type="ORF">LIER_11677</name>
</gene>
<name>A0AAV3PR78_LITER</name>
<protein>
    <recommendedName>
        <fullName evidence="3">DUF4283 domain-containing protein</fullName>
    </recommendedName>
</protein>
<comment type="caution">
    <text evidence="1">The sequence shown here is derived from an EMBL/GenBank/DDBJ whole genome shotgun (WGS) entry which is preliminary data.</text>
</comment>
<dbReference type="PANTHER" id="PTHR33710:SF62">
    <property type="entry name" value="DUF4283 DOMAIN PROTEIN"/>
    <property type="match status" value="1"/>
</dbReference>
<evidence type="ECO:0000313" key="2">
    <source>
        <dbReference type="Proteomes" id="UP001454036"/>
    </source>
</evidence>